<keyword evidence="3" id="KW-1185">Reference proteome</keyword>
<name>F4KMP0_PORAD</name>
<evidence type="ECO:0000313" key="3">
    <source>
        <dbReference type="Proteomes" id="UP000006545"/>
    </source>
</evidence>
<keyword evidence="1" id="KW-0732">Signal</keyword>
<dbReference type="EMBL" id="CP002689">
    <property type="protein sequence ID" value="AEE12291.1"/>
    <property type="molecule type" value="Genomic_DNA"/>
</dbReference>
<accession>F4KMP0</accession>
<dbReference type="AlphaFoldDB" id="F4KMP0"/>
<dbReference type="RefSeq" id="WP_013759942.1">
    <property type="nucleotide sequence ID" value="NC_015501.1"/>
</dbReference>
<evidence type="ECO:0008006" key="4">
    <source>
        <dbReference type="Google" id="ProtNLM"/>
    </source>
</evidence>
<dbReference type="Proteomes" id="UP000006545">
    <property type="component" value="Chromosome"/>
</dbReference>
<protein>
    <recommendedName>
        <fullName evidence="4">Secretion system C-terminal sorting domain-containing protein</fullName>
    </recommendedName>
</protein>
<sequence>MKRVLKGLALVPLLWLLLLPQVVAAQTLPTTLVVKTNESNELCYDLTKISKITFTSGAIKIERNDANQHFTPEMVSMSDINKLFFAQDRKENTTHIVSPLQAPAATLSYYTVGREIHIEGFTSSDETLYIYTTEGQLLAQYPITSATCILDASQWPHGLYIATTNVHNTLKITIR</sequence>
<gene>
    <name evidence="2" type="ordered locus">Poras_0337</name>
</gene>
<evidence type="ECO:0000313" key="2">
    <source>
        <dbReference type="EMBL" id="AEE12291.1"/>
    </source>
</evidence>
<organism evidence="2 3">
    <name type="scientific">Porphyromonas asaccharolytica (strain ATCC 25260 / DSM 20707 / BCRC 10618 / CCUG 7834 / JCM 6326 / LMG 13178 / VPI 4198 / B440)</name>
    <name type="common">Bacteroides asaccharolyticus</name>
    <dbReference type="NCBI Taxonomy" id="879243"/>
    <lineage>
        <taxon>Bacteria</taxon>
        <taxon>Pseudomonadati</taxon>
        <taxon>Bacteroidota</taxon>
        <taxon>Bacteroidia</taxon>
        <taxon>Bacteroidales</taxon>
        <taxon>Porphyromonadaceae</taxon>
        <taxon>Porphyromonas</taxon>
    </lineage>
</organism>
<dbReference type="KEGG" id="pah:Poras_0337"/>
<proteinExistence type="predicted"/>
<evidence type="ECO:0000256" key="1">
    <source>
        <dbReference type="SAM" id="SignalP"/>
    </source>
</evidence>
<dbReference type="HOGENOM" id="CLU_1531188_0_0_10"/>
<reference evidence="3" key="1">
    <citation type="submission" date="2011-04" db="EMBL/GenBank/DDBJ databases">
        <title>The complete genome of Porphyromonas asaccharolytica DSM 20707.</title>
        <authorList>
            <person name="Lucas S."/>
            <person name="Han J."/>
            <person name="Lapidus A."/>
            <person name="Bruce D."/>
            <person name="Goodwin L."/>
            <person name="Pitluck S."/>
            <person name="Peters L."/>
            <person name="Kyrpides N."/>
            <person name="Mavromatis K."/>
            <person name="Ivanova N."/>
            <person name="Ovchinnikova G."/>
            <person name="Pagani I."/>
            <person name="Lu M."/>
            <person name="Detter J.C."/>
            <person name="Tapia R."/>
            <person name="Han C."/>
            <person name="Land M."/>
            <person name="Hauser L."/>
            <person name="Markowitz V."/>
            <person name="Cheng J.-F."/>
            <person name="Hugenholtz P."/>
            <person name="Woyke T."/>
            <person name="Wu D."/>
            <person name="Gronow S."/>
            <person name="Wellnitz S."/>
            <person name="Brambilla E."/>
            <person name="Klenk H.-P."/>
            <person name="Eisen J.A."/>
        </authorList>
    </citation>
    <scope>NUCLEOTIDE SEQUENCE [LARGE SCALE GENOMIC DNA]</scope>
    <source>
        <strain evidence="3">ATCC 25260 / DSM 20707 / VPI 4198</strain>
    </source>
</reference>
<feature type="chain" id="PRO_5003316801" description="Secretion system C-terminal sorting domain-containing protein" evidence="1">
    <location>
        <begin position="25"/>
        <end position="175"/>
    </location>
</feature>
<feature type="signal peptide" evidence="1">
    <location>
        <begin position="1"/>
        <end position="24"/>
    </location>
</feature>